<dbReference type="OrthoDB" id="2410042at2759"/>
<dbReference type="Proteomes" id="UP000022910">
    <property type="component" value="Unassembled WGS sequence"/>
</dbReference>
<dbReference type="GO" id="GO:0016298">
    <property type="term" value="F:lipase activity"/>
    <property type="evidence" value="ECO:0007669"/>
    <property type="project" value="InterPro"/>
</dbReference>
<dbReference type="HOGENOM" id="CLU_1180760_0_0_1"/>
<dbReference type="InterPro" id="IPR008265">
    <property type="entry name" value="Lipase_GDSL_AS"/>
</dbReference>
<name>A0A015LU45_RHIIW</name>
<feature type="compositionally biased region" description="Basic and acidic residues" evidence="1">
    <location>
        <begin position="31"/>
        <end position="42"/>
    </location>
</feature>
<dbReference type="GO" id="GO:0006629">
    <property type="term" value="P:lipid metabolic process"/>
    <property type="evidence" value="ECO:0007669"/>
    <property type="project" value="InterPro"/>
</dbReference>
<accession>A0A015LU45</accession>
<reference evidence="2 3" key="1">
    <citation type="submission" date="2014-02" db="EMBL/GenBank/DDBJ databases">
        <title>Single nucleus genome sequencing reveals high similarity among nuclei of an endomycorrhizal fungus.</title>
        <authorList>
            <person name="Lin K."/>
            <person name="Geurts R."/>
            <person name="Zhang Z."/>
            <person name="Limpens E."/>
            <person name="Saunders D.G."/>
            <person name="Mu D."/>
            <person name="Pang E."/>
            <person name="Cao H."/>
            <person name="Cha H."/>
            <person name="Lin T."/>
            <person name="Zhou Q."/>
            <person name="Shang Y."/>
            <person name="Li Y."/>
            <person name="Ivanov S."/>
            <person name="Sharma T."/>
            <person name="Velzen R.V."/>
            <person name="Ruijter N.D."/>
            <person name="Aanen D.K."/>
            <person name="Win J."/>
            <person name="Kamoun S."/>
            <person name="Bisseling T."/>
            <person name="Huang S."/>
        </authorList>
    </citation>
    <scope>NUCLEOTIDE SEQUENCE [LARGE SCALE GENOMIC DNA]</scope>
    <source>
        <strain evidence="3">DAOM197198w</strain>
    </source>
</reference>
<protein>
    <submittedName>
        <fullName evidence="2">Uncharacterized protein</fullName>
    </submittedName>
</protein>
<dbReference type="PROSITE" id="PS01098">
    <property type="entry name" value="LIPASE_GDSL_SER"/>
    <property type="match status" value="1"/>
</dbReference>
<gene>
    <name evidence="2" type="ORF">RirG_200460</name>
</gene>
<feature type="region of interest" description="Disordered" evidence="1">
    <location>
        <begin position="1"/>
        <end position="113"/>
    </location>
</feature>
<comment type="caution">
    <text evidence="2">The sequence shown here is derived from an EMBL/GenBank/DDBJ whole genome shotgun (WGS) entry which is preliminary data.</text>
</comment>
<feature type="compositionally biased region" description="Acidic residues" evidence="1">
    <location>
        <begin position="56"/>
        <end position="112"/>
    </location>
</feature>
<feature type="compositionally biased region" description="Basic and acidic residues" evidence="1">
    <location>
        <begin position="7"/>
        <end position="18"/>
    </location>
</feature>
<evidence type="ECO:0000256" key="1">
    <source>
        <dbReference type="SAM" id="MobiDB-lite"/>
    </source>
</evidence>
<proteinExistence type="predicted"/>
<dbReference type="EMBL" id="JEMT01026994">
    <property type="protein sequence ID" value="EXX58158.1"/>
    <property type="molecule type" value="Genomic_DNA"/>
</dbReference>
<evidence type="ECO:0000313" key="3">
    <source>
        <dbReference type="Proteomes" id="UP000022910"/>
    </source>
</evidence>
<sequence length="235" mass="28355">MYNKMSKFHDRNNIRYQEESEDSDSELEYPVQKDFKKERYNDEDGTSNILNKEEYEKNEEEEEDDDDIDEKDIEEEDTEEEDNEEDIDEEDTENEDTENEDTENEEFNDWEDYWGNNPYLEFIDLDNQQEIFWYSNPQEEQECNINSFEDFLFSLNGIESLNDLRGYSDVNEQNNRFVMLGDSLASGGAYEYYNNDGSYYSQRADGSIVRRDKFGRERITPPEENPRMGRRYRPY</sequence>
<keyword evidence="3" id="KW-1185">Reference proteome</keyword>
<dbReference type="AlphaFoldDB" id="A0A015LU45"/>
<evidence type="ECO:0000313" key="2">
    <source>
        <dbReference type="EMBL" id="EXX58158.1"/>
    </source>
</evidence>
<organism evidence="2 3">
    <name type="scientific">Rhizophagus irregularis (strain DAOM 197198w)</name>
    <name type="common">Glomus intraradices</name>
    <dbReference type="NCBI Taxonomy" id="1432141"/>
    <lineage>
        <taxon>Eukaryota</taxon>
        <taxon>Fungi</taxon>
        <taxon>Fungi incertae sedis</taxon>
        <taxon>Mucoromycota</taxon>
        <taxon>Glomeromycotina</taxon>
        <taxon>Glomeromycetes</taxon>
        <taxon>Glomerales</taxon>
        <taxon>Glomeraceae</taxon>
        <taxon>Rhizophagus</taxon>
    </lineage>
</organism>